<name>A0A4R6PHC6_NOCIG</name>
<evidence type="ECO:0000313" key="1">
    <source>
        <dbReference type="EMBL" id="TDP37698.1"/>
    </source>
</evidence>
<dbReference type="Proteomes" id="UP000295087">
    <property type="component" value="Unassembled WGS sequence"/>
</dbReference>
<keyword evidence="2" id="KW-1185">Reference proteome</keyword>
<protein>
    <submittedName>
        <fullName evidence="1">Uncharacterized protein</fullName>
    </submittedName>
</protein>
<evidence type="ECO:0000313" key="2">
    <source>
        <dbReference type="Proteomes" id="UP000295087"/>
    </source>
</evidence>
<proteinExistence type="predicted"/>
<accession>A0A4R6PHC6</accession>
<reference evidence="1 2" key="1">
    <citation type="submission" date="2019-03" db="EMBL/GenBank/DDBJ databases">
        <title>Genomic Encyclopedia of Type Strains, Phase IV (KMG-IV): sequencing the most valuable type-strain genomes for metagenomic binning, comparative biology and taxonomic classification.</title>
        <authorList>
            <person name="Goeker M."/>
        </authorList>
    </citation>
    <scope>NUCLEOTIDE SEQUENCE [LARGE SCALE GENOMIC DNA]</scope>
    <source>
        <strain evidence="1 2">DSM 44496</strain>
    </source>
</reference>
<dbReference type="RefSeq" id="WP_067488417.1">
    <property type="nucleotide sequence ID" value="NZ_SNXK01000004.1"/>
</dbReference>
<dbReference type="AlphaFoldDB" id="A0A4R6PHC6"/>
<organism evidence="1 2">
    <name type="scientific">Nocardia ignorata</name>
    <dbReference type="NCBI Taxonomy" id="145285"/>
    <lineage>
        <taxon>Bacteria</taxon>
        <taxon>Bacillati</taxon>
        <taxon>Actinomycetota</taxon>
        <taxon>Actinomycetes</taxon>
        <taxon>Mycobacteriales</taxon>
        <taxon>Nocardiaceae</taxon>
        <taxon>Nocardia</taxon>
    </lineage>
</organism>
<gene>
    <name evidence="1" type="ORF">DFR75_10448</name>
</gene>
<comment type="caution">
    <text evidence="1">The sequence shown here is derived from an EMBL/GenBank/DDBJ whole genome shotgun (WGS) entry which is preliminary data.</text>
</comment>
<dbReference type="EMBL" id="SNXK01000004">
    <property type="protein sequence ID" value="TDP37698.1"/>
    <property type="molecule type" value="Genomic_DNA"/>
</dbReference>
<sequence length="82" mass="8678">MLPSEVKKIESELPQGEWYEAVQNLSVADIESISIGDISTLQNNSLKDLVNQAVQQRLAGHIGGTYTSPPVGSLAEAKAAGI</sequence>